<organism evidence="6 7">
    <name type="scientific">Marihabitans asiaticum</name>
    <dbReference type="NCBI Taxonomy" id="415218"/>
    <lineage>
        <taxon>Bacteria</taxon>
        <taxon>Bacillati</taxon>
        <taxon>Actinomycetota</taxon>
        <taxon>Actinomycetes</taxon>
        <taxon>Micrococcales</taxon>
        <taxon>Intrasporangiaceae</taxon>
        <taxon>Marihabitans</taxon>
    </lineage>
</organism>
<evidence type="ECO:0000259" key="5">
    <source>
        <dbReference type="Pfam" id="PF17384"/>
    </source>
</evidence>
<name>A0A560W9U2_9MICO</name>
<dbReference type="Proteomes" id="UP000315628">
    <property type="component" value="Unassembled WGS sequence"/>
</dbReference>
<reference evidence="6 7" key="1">
    <citation type="submission" date="2019-06" db="EMBL/GenBank/DDBJ databases">
        <title>Sequencing the genomes of 1000 actinobacteria strains.</title>
        <authorList>
            <person name="Klenk H.-P."/>
        </authorList>
    </citation>
    <scope>NUCLEOTIDE SEQUENCE [LARGE SCALE GENOMIC DNA]</scope>
    <source>
        <strain evidence="6 7">DSM 18935</strain>
    </source>
</reference>
<dbReference type="InterPro" id="IPR003728">
    <property type="entry name" value="Ribosome_maturation_RimP"/>
</dbReference>
<feature type="domain" description="Ribosome maturation factor RimP N-terminal" evidence="4">
    <location>
        <begin position="20"/>
        <end position="91"/>
    </location>
</feature>
<protein>
    <recommendedName>
        <fullName evidence="3">Ribosome maturation factor RimP</fullName>
    </recommendedName>
</protein>
<dbReference type="Pfam" id="PF02576">
    <property type="entry name" value="RimP_N"/>
    <property type="match status" value="1"/>
</dbReference>
<dbReference type="GO" id="GO:0006412">
    <property type="term" value="P:translation"/>
    <property type="evidence" value="ECO:0007669"/>
    <property type="project" value="TreeGrafter"/>
</dbReference>
<dbReference type="EMBL" id="VIUW01000003">
    <property type="protein sequence ID" value="TWD14397.1"/>
    <property type="molecule type" value="Genomic_DNA"/>
</dbReference>
<dbReference type="PANTHER" id="PTHR33867">
    <property type="entry name" value="RIBOSOME MATURATION FACTOR RIMP"/>
    <property type="match status" value="1"/>
</dbReference>
<dbReference type="OrthoDB" id="9805006at2"/>
<dbReference type="InterPro" id="IPR035956">
    <property type="entry name" value="RimP_N_sf"/>
</dbReference>
<comment type="function">
    <text evidence="3">Required for maturation of 30S ribosomal subunits.</text>
</comment>
<dbReference type="SUPFAM" id="SSF74942">
    <property type="entry name" value="YhbC-like, C-terminal domain"/>
    <property type="match status" value="1"/>
</dbReference>
<evidence type="ECO:0000313" key="6">
    <source>
        <dbReference type="EMBL" id="TWD14397.1"/>
    </source>
</evidence>
<dbReference type="CDD" id="cd01734">
    <property type="entry name" value="YlxS_C"/>
    <property type="match status" value="1"/>
</dbReference>
<dbReference type="Pfam" id="PF17384">
    <property type="entry name" value="DUF150_C"/>
    <property type="match status" value="1"/>
</dbReference>
<keyword evidence="7" id="KW-1185">Reference proteome</keyword>
<keyword evidence="2 3" id="KW-0690">Ribosome biogenesis</keyword>
<feature type="domain" description="Ribosome maturation factor RimP C-terminal" evidence="5">
    <location>
        <begin position="95"/>
        <end position="163"/>
    </location>
</feature>
<dbReference type="PANTHER" id="PTHR33867:SF1">
    <property type="entry name" value="RIBOSOME MATURATION FACTOR RIMP"/>
    <property type="match status" value="1"/>
</dbReference>
<dbReference type="InterPro" id="IPR028998">
    <property type="entry name" value="RimP_C"/>
</dbReference>
<dbReference type="RefSeq" id="WP_144857273.1">
    <property type="nucleotide sequence ID" value="NZ_BAAAYT010000005.1"/>
</dbReference>
<comment type="caution">
    <text evidence="6">The sequence shown here is derived from an EMBL/GenBank/DDBJ whole genome shotgun (WGS) entry which is preliminary data.</text>
</comment>
<keyword evidence="1 3" id="KW-0963">Cytoplasm</keyword>
<evidence type="ECO:0000259" key="4">
    <source>
        <dbReference type="Pfam" id="PF02576"/>
    </source>
</evidence>
<sequence>MSLEHDLETHVADALGGSVTVEEVTVTPAGRRRVVRVTVDRPLPGAEGSDPVPPLSLDEVSEATRAVSEVLDGTDLLGQQPYTLEVTTPGIGRPLTTPEHFRRNVSRMVEVERLDGDAPVTGRVVRVTADRVELETRAERKKPATVVEIPFAEVRRGTVQVEFNRTDEEGR</sequence>
<evidence type="ECO:0000313" key="7">
    <source>
        <dbReference type="Proteomes" id="UP000315628"/>
    </source>
</evidence>
<dbReference type="AlphaFoldDB" id="A0A560W9U2"/>
<dbReference type="InterPro" id="IPR028989">
    <property type="entry name" value="RimP_N"/>
</dbReference>
<dbReference type="GO" id="GO:0000028">
    <property type="term" value="P:ribosomal small subunit assembly"/>
    <property type="evidence" value="ECO:0007669"/>
    <property type="project" value="TreeGrafter"/>
</dbReference>
<dbReference type="SUPFAM" id="SSF75420">
    <property type="entry name" value="YhbC-like, N-terminal domain"/>
    <property type="match status" value="1"/>
</dbReference>
<gene>
    <name evidence="3" type="primary">rimP</name>
    <name evidence="6" type="ORF">FB557_1806</name>
</gene>
<dbReference type="HAMAP" id="MF_01077">
    <property type="entry name" value="RimP"/>
    <property type="match status" value="1"/>
</dbReference>
<dbReference type="GO" id="GO:0005829">
    <property type="term" value="C:cytosol"/>
    <property type="evidence" value="ECO:0007669"/>
    <property type="project" value="TreeGrafter"/>
</dbReference>
<evidence type="ECO:0000256" key="2">
    <source>
        <dbReference type="ARBA" id="ARBA00022517"/>
    </source>
</evidence>
<dbReference type="Gene3D" id="3.30.300.70">
    <property type="entry name" value="RimP-like superfamily, N-terminal"/>
    <property type="match status" value="1"/>
</dbReference>
<dbReference type="InterPro" id="IPR036847">
    <property type="entry name" value="RimP_C_sf"/>
</dbReference>
<comment type="similarity">
    <text evidence="3">Belongs to the RimP family.</text>
</comment>
<comment type="subcellular location">
    <subcellularLocation>
        <location evidence="3">Cytoplasm</location>
    </subcellularLocation>
</comment>
<evidence type="ECO:0000256" key="3">
    <source>
        <dbReference type="HAMAP-Rule" id="MF_01077"/>
    </source>
</evidence>
<accession>A0A560W9U2</accession>
<evidence type="ECO:0000256" key="1">
    <source>
        <dbReference type="ARBA" id="ARBA00022490"/>
    </source>
</evidence>
<proteinExistence type="inferred from homology"/>